<dbReference type="RefSeq" id="WP_275706928.1">
    <property type="nucleotide sequence ID" value="NZ_JANCMW010000007.1"/>
</dbReference>
<accession>A0ABT5YBG4</accession>
<feature type="chain" id="PRO_5045526038" evidence="1">
    <location>
        <begin position="24"/>
        <end position="143"/>
    </location>
</feature>
<keyword evidence="3" id="KW-1185">Reference proteome</keyword>
<feature type="signal peptide" evidence="1">
    <location>
        <begin position="1"/>
        <end position="23"/>
    </location>
</feature>
<protein>
    <submittedName>
        <fullName evidence="2">Uncharacterized protein</fullName>
    </submittedName>
</protein>
<keyword evidence="1" id="KW-0732">Signal</keyword>
<comment type="caution">
    <text evidence="2">The sequence shown here is derived from an EMBL/GenBank/DDBJ whole genome shotgun (WGS) entry which is preliminary data.</text>
</comment>
<sequence length="143" mass="14760">MIRQWKKAVFVALVACWPLQAMAEKRQPLDDATLHTITAGAAGSDRTEILTFDVVRTTRSGRVITADGSLYAAGFSPGIAPGYLNLSGGAQSGLGSVININAVNSAVNVLLNLNISIDSRIGAINQANLNGLPSGITGIGGLK</sequence>
<gene>
    <name evidence="2" type="ORF">NLU14_12335</name>
</gene>
<organism evidence="2 3">
    <name type="scientific">Marinobacter iranensis</name>
    <dbReference type="NCBI Taxonomy" id="2962607"/>
    <lineage>
        <taxon>Bacteria</taxon>
        <taxon>Pseudomonadati</taxon>
        <taxon>Pseudomonadota</taxon>
        <taxon>Gammaproteobacteria</taxon>
        <taxon>Pseudomonadales</taxon>
        <taxon>Marinobacteraceae</taxon>
        <taxon>Marinobacter</taxon>
    </lineage>
</organism>
<proteinExistence type="predicted"/>
<evidence type="ECO:0000313" key="2">
    <source>
        <dbReference type="EMBL" id="MDF0751013.1"/>
    </source>
</evidence>
<dbReference type="Proteomes" id="UP001143391">
    <property type="component" value="Unassembled WGS sequence"/>
</dbReference>
<evidence type="ECO:0000256" key="1">
    <source>
        <dbReference type="SAM" id="SignalP"/>
    </source>
</evidence>
<name>A0ABT5YBG4_9GAMM</name>
<dbReference type="EMBL" id="JANCMW010000007">
    <property type="protein sequence ID" value="MDF0751013.1"/>
    <property type="molecule type" value="Genomic_DNA"/>
</dbReference>
<reference evidence="2" key="1">
    <citation type="submission" date="2022-07" db="EMBL/GenBank/DDBJ databases">
        <title>Marinobacter iranensis a new bacterium isolate from a hipersaline lake in Iran.</title>
        <authorList>
            <person name="Mohammad A.M.A."/>
            <person name="Cristina S.-P."/>
            <person name="Antonio V."/>
        </authorList>
    </citation>
    <scope>NUCLEOTIDE SEQUENCE</scope>
    <source>
        <strain evidence="2">71-i</strain>
    </source>
</reference>
<evidence type="ECO:0000313" key="3">
    <source>
        <dbReference type="Proteomes" id="UP001143391"/>
    </source>
</evidence>